<accession>A0ABD3JFH7</accession>
<comment type="caution">
    <text evidence="2">The sequence shown here is derived from an EMBL/GenBank/DDBJ whole genome shotgun (WGS) entry which is preliminary data.</text>
</comment>
<proteinExistence type="predicted"/>
<gene>
    <name evidence="2" type="ORF">ACJRO7_030088</name>
</gene>
<dbReference type="PANTHER" id="PTHR33641">
    <property type="entry name" value="OS06G0133500 PROTEIN"/>
    <property type="match status" value="1"/>
</dbReference>
<feature type="compositionally biased region" description="Polar residues" evidence="1">
    <location>
        <begin position="37"/>
        <end position="50"/>
    </location>
</feature>
<evidence type="ECO:0000256" key="1">
    <source>
        <dbReference type="SAM" id="MobiDB-lite"/>
    </source>
</evidence>
<organism evidence="2 3">
    <name type="scientific">Eucalyptus globulus</name>
    <name type="common">Tasmanian blue gum</name>
    <dbReference type="NCBI Taxonomy" id="34317"/>
    <lineage>
        <taxon>Eukaryota</taxon>
        <taxon>Viridiplantae</taxon>
        <taxon>Streptophyta</taxon>
        <taxon>Embryophyta</taxon>
        <taxon>Tracheophyta</taxon>
        <taxon>Spermatophyta</taxon>
        <taxon>Magnoliopsida</taxon>
        <taxon>eudicotyledons</taxon>
        <taxon>Gunneridae</taxon>
        <taxon>Pentapetalae</taxon>
        <taxon>rosids</taxon>
        <taxon>malvids</taxon>
        <taxon>Myrtales</taxon>
        <taxon>Myrtaceae</taxon>
        <taxon>Myrtoideae</taxon>
        <taxon>Eucalypteae</taxon>
        <taxon>Eucalyptus</taxon>
    </lineage>
</organism>
<keyword evidence="3" id="KW-1185">Reference proteome</keyword>
<dbReference type="PANTHER" id="PTHR33641:SF15">
    <property type="entry name" value="AVR9_CF-9 RAPIDLY ELICITED PROTEIN"/>
    <property type="match status" value="1"/>
</dbReference>
<reference evidence="2 3" key="1">
    <citation type="submission" date="2024-11" db="EMBL/GenBank/DDBJ databases">
        <title>Chromosome-level genome assembly of Eucalyptus globulus Labill. provides insights into its genome evolution.</title>
        <authorList>
            <person name="Li X."/>
        </authorList>
    </citation>
    <scope>NUCLEOTIDE SEQUENCE [LARGE SCALE GENOMIC DNA]</scope>
    <source>
        <strain evidence="2">CL2024</strain>
        <tissue evidence="2">Fresh tender leaves</tissue>
    </source>
</reference>
<sequence>MNSIFSSFDFLCAELFRLKVKAQLPPAVSTVAGGNPSPLQHESKSGNATEQMKWKHGKERFPRFALELDGIHCFETIVSH</sequence>
<dbReference type="AlphaFoldDB" id="A0ABD3JFH7"/>
<name>A0ABD3JFH7_EUCGL</name>
<evidence type="ECO:0000313" key="3">
    <source>
        <dbReference type="Proteomes" id="UP001634007"/>
    </source>
</evidence>
<dbReference type="Proteomes" id="UP001634007">
    <property type="component" value="Unassembled WGS sequence"/>
</dbReference>
<dbReference type="EMBL" id="JBJKBG010000008">
    <property type="protein sequence ID" value="KAL3725019.1"/>
    <property type="molecule type" value="Genomic_DNA"/>
</dbReference>
<evidence type="ECO:0000313" key="2">
    <source>
        <dbReference type="EMBL" id="KAL3725019.1"/>
    </source>
</evidence>
<protein>
    <submittedName>
        <fullName evidence="2">Uncharacterized protein</fullName>
    </submittedName>
</protein>
<feature type="region of interest" description="Disordered" evidence="1">
    <location>
        <begin position="30"/>
        <end position="52"/>
    </location>
</feature>